<reference evidence="1" key="1">
    <citation type="submission" date="2025-08" db="UniProtKB">
        <authorList>
            <consortium name="Ensembl"/>
        </authorList>
    </citation>
    <scope>IDENTIFICATION</scope>
</reference>
<reference evidence="1" key="2">
    <citation type="submission" date="2025-09" db="UniProtKB">
        <authorList>
            <consortium name="Ensembl"/>
        </authorList>
    </citation>
    <scope>IDENTIFICATION</scope>
</reference>
<keyword evidence="2" id="KW-1185">Reference proteome</keyword>
<dbReference type="Ensembl" id="ENSPSTT00000015406.1">
    <property type="protein sequence ID" value="ENSPSTP00000014685.1"/>
    <property type="gene ID" value="ENSPSTG00000010407.1"/>
</dbReference>
<evidence type="ECO:0000313" key="2">
    <source>
        <dbReference type="Proteomes" id="UP000694428"/>
    </source>
</evidence>
<sequence length="146" mass="15374">PLEIPRGFNPRIQPITPLNCTGLSMGPSPSCLSHLGCGNPRGRVSSRQHLKDGKCHPTPLSLLPSPKGTELWGLLSASWCNIFCSVLVPGVGFSRSVAGSGQALLQFALQCVGGVLLSVGWLQRCVARGTSQSIPLHHILQAEDGS</sequence>
<organism evidence="1 2">
    <name type="scientific">Pavo cristatus</name>
    <name type="common">Indian peafowl</name>
    <name type="synonym">Blue peafowl</name>
    <dbReference type="NCBI Taxonomy" id="9049"/>
    <lineage>
        <taxon>Eukaryota</taxon>
        <taxon>Metazoa</taxon>
        <taxon>Chordata</taxon>
        <taxon>Craniata</taxon>
        <taxon>Vertebrata</taxon>
        <taxon>Euteleostomi</taxon>
        <taxon>Archelosauria</taxon>
        <taxon>Archosauria</taxon>
        <taxon>Dinosauria</taxon>
        <taxon>Saurischia</taxon>
        <taxon>Theropoda</taxon>
        <taxon>Coelurosauria</taxon>
        <taxon>Aves</taxon>
        <taxon>Neognathae</taxon>
        <taxon>Galloanserae</taxon>
        <taxon>Galliformes</taxon>
        <taxon>Phasianidae</taxon>
        <taxon>Phasianinae</taxon>
        <taxon>Pavo</taxon>
    </lineage>
</organism>
<dbReference type="Proteomes" id="UP000694428">
    <property type="component" value="Unplaced"/>
</dbReference>
<evidence type="ECO:0000313" key="1">
    <source>
        <dbReference type="Ensembl" id="ENSPSTP00000014685.1"/>
    </source>
</evidence>
<accession>A0A8C9LBB6</accession>
<dbReference type="AlphaFoldDB" id="A0A8C9LBB6"/>
<proteinExistence type="predicted"/>
<protein>
    <submittedName>
        <fullName evidence="1">Uncharacterized protein</fullName>
    </submittedName>
</protein>
<name>A0A8C9LBB6_PAVCR</name>